<keyword evidence="5 6" id="KW-0378">Hydrolase</keyword>
<evidence type="ECO:0000313" key="9">
    <source>
        <dbReference type="EMBL" id="KAJ8304057.1"/>
    </source>
</evidence>
<dbReference type="PRINTS" id="PR00843">
    <property type="entry name" value="GLHYDRLASE30"/>
</dbReference>
<dbReference type="InterPro" id="IPR033452">
    <property type="entry name" value="GH30_C"/>
</dbReference>
<feature type="non-terminal residue" evidence="9">
    <location>
        <position position="847"/>
    </location>
</feature>
<comment type="catalytic activity">
    <reaction evidence="1">
        <text>a beta-D-glucosyl-(1&lt;-&gt;1')-N-acylsphing-4-enine + H2O = an N-acylsphing-4-enine + D-glucose</text>
        <dbReference type="Rhea" id="RHEA:13269"/>
        <dbReference type="ChEBI" id="CHEBI:4167"/>
        <dbReference type="ChEBI" id="CHEBI:15377"/>
        <dbReference type="ChEBI" id="CHEBI:22801"/>
        <dbReference type="ChEBI" id="CHEBI:52639"/>
        <dbReference type="EC" id="3.2.1.45"/>
    </reaction>
    <physiologicalReaction direction="left-to-right" evidence="1">
        <dbReference type="Rhea" id="RHEA:13270"/>
    </physiologicalReaction>
</comment>
<dbReference type="PANTHER" id="PTHR11069:SF23">
    <property type="entry name" value="LYSOSOMAL ACID GLUCOSYLCERAMIDASE"/>
    <property type="match status" value="1"/>
</dbReference>
<reference evidence="9 10" key="1">
    <citation type="submission" date="2022-12" db="EMBL/GenBank/DDBJ databases">
        <title>Chromosome-level genome of Tegillarca granosa.</title>
        <authorList>
            <person name="Kim J."/>
        </authorList>
    </citation>
    <scope>NUCLEOTIDE SEQUENCE [LARGE SCALE GENOMIC DNA]</scope>
    <source>
        <strain evidence="9">Teg-2019</strain>
        <tissue evidence="9">Adductor muscle</tissue>
    </source>
</reference>
<keyword evidence="10" id="KW-1185">Reference proteome</keyword>
<evidence type="ECO:0000313" key="10">
    <source>
        <dbReference type="Proteomes" id="UP001217089"/>
    </source>
</evidence>
<dbReference type="Gene3D" id="3.20.20.80">
    <property type="entry name" value="Glycosidases"/>
    <property type="match status" value="2"/>
</dbReference>
<sequence length="847" mass="96434">MSISSKKILMFGSPWSAPAWMKTDHNMTSNGTLIGQPGGQYYETWAKYFVKFLDAYASYNISFWGLTAQNEPTDGRIPRFPFQSMGWYPEQQRDFIAMDLGPALEKNGYKDIKLMILDDQRILLPYWADKVLSSSEASKYISGIAVHWYLDKISPTDCLDFTHKNHPDKFIFGTEACFDGILKVSLGDWSRAEEYAHDIIQDLNHWVTGWTDWNIALNMEGGPNWVKNFVDSPIIVNSDKDEFYKQPMFYALGHFSKFIQPEAKRISLQLNQENKDLEIVGLLNPDNSVVIIVLNRSNNRVVFNIHDDKLGYIHSESDPHSIGALPCVKRDFGKGSFVCVCNASYCDKVEPNTQLHKGIFSVYTSSKDGDRLTKQLGKITMNATYKVIATINRNIKYQKIIGFGGAFTDAAGINIASLSIEAQKKLIASYYSTDGIEYSVGRIPMASCDFSTHPYSYDDTPKDFNLTKFTLAMEDLKYKIPYVTLANSMRGGNNLTLFGSPWSAPAWMKTNQNMTGKGTLIGQPGGQYFKTWALYFVRFLQEYAKNNIDIWGITCQNEPMDGNIPNFKFQAMGWTPELQRDFISQDLGPLLESHGFGHVKVMILDDTRLLLPHWAEVGDATANKYVSGIAVHWYEDFIAPVISLTSTHEKFPDKFILATEACDGSMPWDLNKVSLGDWGRAEHYIHDILEDLNHWVTGWTDWNIALNMEGGPNWVKNFVDSPIIVNSDKDEFYKQPMFYALGHFSKFLLPGSIRIENQLNVKLEIEMITFTRPDNSTVVIIYNSSNNEEFLSIYDAAVDIKYLMPSTCDEDNLILLPVDEQKWMFEIFFKNLKISLYCDITIYGGLF</sequence>
<evidence type="ECO:0000259" key="7">
    <source>
        <dbReference type="Pfam" id="PF02055"/>
    </source>
</evidence>
<keyword evidence="6" id="KW-0326">Glycosidase</keyword>
<dbReference type="Pfam" id="PF02055">
    <property type="entry name" value="Glyco_hydro_30"/>
    <property type="match status" value="2"/>
</dbReference>
<protein>
    <recommendedName>
        <fullName evidence="3 6">Glucosylceramidase</fullName>
        <ecNumber evidence="3 6">3.2.1.45</ecNumber>
    </recommendedName>
</protein>
<dbReference type="Proteomes" id="UP001217089">
    <property type="component" value="Unassembled WGS sequence"/>
</dbReference>
<dbReference type="SUPFAM" id="SSF51445">
    <property type="entry name" value="(Trans)glycosidases"/>
    <property type="match status" value="2"/>
</dbReference>
<evidence type="ECO:0000256" key="2">
    <source>
        <dbReference type="ARBA" id="ARBA00005382"/>
    </source>
</evidence>
<accession>A0ABQ9EFH2</accession>
<dbReference type="InterPro" id="IPR001139">
    <property type="entry name" value="Glyco_hydro_30"/>
</dbReference>
<keyword evidence="6" id="KW-0746">Sphingolipid metabolism</keyword>
<evidence type="ECO:0000259" key="8">
    <source>
        <dbReference type="Pfam" id="PF17189"/>
    </source>
</evidence>
<organism evidence="9 10">
    <name type="scientific">Tegillarca granosa</name>
    <name type="common">Malaysian cockle</name>
    <name type="synonym">Anadara granosa</name>
    <dbReference type="NCBI Taxonomy" id="220873"/>
    <lineage>
        <taxon>Eukaryota</taxon>
        <taxon>Metazoa</taxon>
        <taxon>Spiralia</taxon>
        <taxon>Lophotrochozoa</taxon>
        <taxon>Mollusca</taxon>
        <taxon>Bivalvia</taxon>
        <taxon>Autobranchia</taxon>
        <taxon>Pteriomorphia</taxon>
        <taxon>Arcoida</taxon>
        <taxon>Arcoidea</taxon>
        <taxon>Arcidae</taxon>
        <taxon>Tegillarca</taxon>
    </lineage>
</organism>
<keyword evidence="6" id="KW-0443">Lipid metabolism</keyword>
<dbReference type="EMBL" id="JARBDR010000903">
    <property type="protein sequence ID" value="KAJ8304057.1"/>
    <property type="molecule type" value="Genomic_DNA"/>
</dbReference>
<dbReference type="PANTHER" id="PTHR11069">
    <property type="entry name" value="GLUCOSYLCERAMIDASE"/>
    <property type="match status" value="1"/>
</dbReference>
<name>A0ABQ9EFH2_TEGGR</name>
<comment type="caution">
    <text evidence="9">The sequence shown here is derived from an EMBL/GenBank/DDBJ whole genome shotgun (WGS) entry which is preliminary data.</text>
</comment>
<dbReference type="Pfam" id="PF17189">
    <property type="entry name" value="Glyco_hydro_30C"/>
    <property type="match status" value="2"/>
</dbReference>
<dbReference type="InterPro" id="IPR033453">
    <property type="entry name" value="Glyco_hydro_30_TIM-barrel"/>
</dbReference>
<feature type="domain" description="Glycosyl hydrolase family 30 TIM-barrel" evidence="7">
    <location>
        <begin position="400"/>
        <end position="748"/>
    </location>
</feature>
<proteinExistence type="inferred from homology"/>
<evidence type="ECO:0000256" key="6">
    <source>
        <dbReference type="RuleBase" id="RU361188"/>
    </source>
</evidence>
<evidence type="ECO:0000256" key="4">
    <source>
        <dbReference type="ARBA" id="ARBA00022729"/>
    </source>
</evidence>
<gene>
    <name evidence="9" type="ORF">KUTeg_017640</name>
</gene>
<feature type="domain" description="Glycosyl hydrolase family 30 beta sandwich" evidence="8">
    <location>
        <begin position="751"/>
        <end position="798"/>
    </location>
</feature>
<feature type="domain" description="Glycosyl hydrolase family 30 TIM-barrel" evidence="7">
    <location>
        <begin position="6"/>
        <end position="259"/>
    </location>
</feature>
<evidence type="ECO:0000256" key="1">
    <source>
        <dbReference type="ARBA" id="ARBA00001013"/>
    </source>
</evidence>
<dbReference type="EC" id="3.2.1.45" evidence="3 6"/>
<feature type="domain" description="Glycosyl hydrolase family 30 beta sandwich" evidence="8">
    <location>
        <begin position="263"/>
        <end position="322"/>
    </location>
</feature>
<comment type="similarity">
    <text evidence="2 6">Belongs to the glycosyl hydrolase 30 family.</text>
</comment>
<evidence type="ECO:0000256" key="3">
    <source>
        <dbReference type="ARBA" id="ARBA00012658"/>
    </source>
</evidence>
<evidence type="ECO:0000256" key="5">
    <source>
        <dbReference type="ARBA" id="ARBA00022801"/>
    </source>
</evidence>
<keyword evidence="4" id="KW-0732">Signal</keyword>
<dbReference type="InterPro" id="IPR017853">
    <property type="entry name" value="GH"/>
</dbReference>
<dbReference type="SUPFAM" id="SSF51011">
    <property type="entry name" value="Glycosyl hydrolase domain"/>
    <property type="match status" value="2"/>
</dbReference>